<reference evidence="2 3" key="1">
    <citation type="journal article" date="2012" name="Genome Biol.">
        <title>Genome and low-iron response of an oceanic diatom adapted to chronic iron limitation.</title>
        <authorList>
            <person name="Lommer M."/>
            <person name="Specht M."/>
            <person name="Roy A.S."/>
            <person name="Kraemer L."/>
            <person name="Andreson R."/>
            <person name="Gutowska M.A."/>
            <person name="Wolf J."/>
            <person name="Bergner S.V."/>
            <person name="Schilhabel M.B."/>
            <person name="Klostermeier U.C."/>
            <person name="Beiko R.G."/>
            <person name="Rosenstiel P."/>
            <person name="Hippler M."/>
            <person name="Laroche J."/>
        </authorList>
    </citation>
    <scope>NUCLEOTIDE SEQUENCE [LARGE SCALE GENOMIC DNA]</scope>
    <source>
        <strain evidence="2 3">CCMP1005</strain>
    </source>
</reference>
<dbReference type="Proteomes" id="UP000266841">
    <property type="component" value="Unassembled WGS sequence"/>
</dbReference>
<accession>K0R6B1</accession>
<feature type="compositionally biased region" description="Basic and acidic residues" evidence="1">
    <location>
        <begin position="200"/>
        <end position="209"/>
    </location>
</feature>
<dbReference type="EMBL" id="AGNL01045964">
    <property type="protein sequence ID" value="EJK48350.1"/>
    <property type="molecule type" value="Genomic_DNA"/>
</dbReference>
<evidence type="ECO:0000313" key="3">
    <source>
        <dbReference type="Proteomes" id="UP000266841"/>
    </source>
</evidence>
<feature type="compositionally biased region" description="Basic and acidic residues" evidence="1">
    <location>
        <begin position="154"/>
        <end position="165"/>
    </location>
</feature>
<comment type="caution">
    <text evidence="2">The sequence shown here is derived from an EMBL/GenBank/DDBJ whole genome shotgun (WGS) entry which is preliminary data.</text>
</comment>
<gene>
    <name evidence="2" type="ORF">THAOC_32864</name>
</gene>
<name>K0R6B1_THAOC</name>
<evidence type="ECO:0000256" key="1">
    <source>
        <dbReference type="SAM" id="MobiDB-lite"/>
    </source>
</evidence>
<evidence type="ECO:0000313" key="2">
    <source>
        <dbReference type="EMBL" id="EJK48350.1"/>
    </source>
</evidence>
<dbReference type="AlphaFoldDB" id="K0R6B1"/>
<feature type="region of interest" description="Disordered" evidence="1">
    <location>
        <begin position="154"/>
        <end position="221"/>
    </location>
</feature>
<organism evidence="2 3">
    <name type="scientific">Thalassiosira oceanica</name>
    <name type="common">Marine diatom</name>
    <dbReference type="NCBI Taxonomy" id="159749"/>
    <lineage>
        <taxon>Eukaryota</taxon>
        <taxon>Sar</taxon>
        <taxon>Stramenopiles</taxon>
        <taxon>Ochrophyta</taxon>
        <taxon>Bacillariophyta</taxon>
        <taxon>Coscinodiscophyceae</taxon>
        <taxon>Thalassiosirophycidae</taxon>
        <taxon>Thalassiosirales</taxon>
        <taxon>Thalassiosiraceae</taxon>
        <taxon>Thalassiosira</taxon>
    </lineage>
</organism>
<sequence>MLGDAVGVPVVAPRDVRVGQEELEAVRLARRRGAAAAHAPGEPPLLVALDLLHPLLPVGAEPELLPVAPEDAVRARDPLRLGLVAGPDEDLVQVRDLVLPVVAHEEEERALVGPEGVPEEGADPLVELLADHRFSLLCFTWQGGSEALRVAQEGSREIKDSHHGEGQVLPSVIKGSPETDDNMQPNGTRQLTGATTYEPTSRRAADHSKSSGQRFRHGGRWTWKGRQASDCTANDY</sequence>
<feature type="compositionally biased region" description="Polar residues" evidence="1">
    <location>
        <begin position="182"/>
        <end position="199"/>
    </location>
</feature>
<protein>
    <submittedName>
        <fullName evidence="2">Uncharacterized protein</fullName>
    </submittedName>
</protein>
<keyword evidence="3" id="KW-1185">Reference proteome</keyword>
<proteinExistence type="predicted"/>